<feature type="domain" description="TadE-like" evidence="2">
    <location>
        <begin position="37"/>
        <end position="79"/>
    </location>
</feature>
<dbReference type="Proteomes" id="UP000293036">
    <property type="component" value="Unassembled WGS sequence"/>
</dbReference>
<dbReference type="EMBL" id="SJDT01000001">
    <property type="protein sequence ID" value="TBW23897.1"/>
    <property type="molecule type" value="Genomic_DNA"/>
</dbReference>
<reference evidence="3 4" key="1">
    <citation type="submission" date="2019-02" db="EMBL/GenBank/DDBJ databases">
        <title>Arcanobacterium bovis sp. nov., isolated from the milk of a cow with mastitis.</title>
        <authorList>
            <person name="Sammra O."/>
            <person name="Foster G."/>
            <person name="Hassan A."/>
            <person name="Alssahen M."/>
            <person name="Laemmler C."/>
            <person name="Borowiak M."/>
            <person name="Malorny B."/>
            <person name="Abdulmawjood A."/>
        </authorList>
    </citation>
    <scope>NUCLEOTIDE SEQUENCE [LARGE SCALE GENOMIC DNA]</scope>
    <source>
        <strain evidence="3 4">C605018/01/1</strain>
    </source>
</reference>
<keyword evidence="1" id="KW-0472">Membrane</keyword>
<accession>A0A4Q9V4H0</accession>
<dbReference type="AlphaFoldDB" id="A0A4Q9V4H0"/>
<evidence type="ECO:0000313" key="3">
    <source>
        <dbReference type="EMBL" id="TBW23897.1"/>
    </source>
</evidence>
<organism evidence="3 4">
    <name type="scientific">Arcanobacterium bovis</name>
    <dbReference type="NCBI Taxonomy" id="2529275"/>
    <lineage>
        <taxon>Bacteria</taxon>
        <taxon>Bacillati</taxon>
        <taxon>Actinomycetota</taxon>
        <taxon>Actinomycetes</taxon>
        <taxon>Actinomycetales</taxon>
        <taxon>Actinomycetaceae</taxon>
        <taxon>Arcanobacterium</taxon>
    </lineage>
</organism>
<keyword evidence="1" id="KW-0812">Transmembrane</keyword>
<dbReference type="InterPro" id="IPR012495">
    <property type="entry name" value="TadE-like_dom"/>
</dbReference>
<feature type="transmembrane region" description="Helical" evidence="1">
    <location>
        <begin position="43"/>
        <end position="62"/>
    </location>
</feature>
<protein>
    <submittedName>
        <fullName evidence="3">Pilus assembly protein</fullName>
    </submittedName>
</protein>
<comment type="caution">
    <text evidence="3">The sequence shown here is derived from an EMBL/GenBank/DDBJ whole genome shotgun (WGS) entry which is preliminary data.</text>
</comment>
<dbReference type="Pfam" id="PF07811">
    <property type="entry name" value="TadE"/>
    <property type="match status" value="1"/>
</dbReference>
<keyword evidence="4" id="KW-1185">Reference proteome</keyword>
<dbReference type="NCBIfam" id="NF041390">
    <property type="entry name" value="TadE_Rv3655c"/>
    <property type="match status" value="1"/>
</dbReference>
<proteinExistence type="predicted"/>
<evidence type="ECO:0000259" key="2">
    <source>
        <dbReference type="Pfam" id="PF07811"/>
    </source>
</evidence>
<evidence type="ECO:0000256" key="1">
    <source>
        <dbReference type="SAM" id="Phobius"/>
    </source>
</evidence>
<dbReference type="InterPro" id="IPR049790">
    <property type="entry name" value="Rv3655c/TadE"/>
</dbReference>
<evidence type="ECO:0000313" key="4">
    <source>
        <dbReference type="Proteomes" id="UP000293036"/>
    </source>
</evidence>
<sequence>MWRVGYVLLPATQPNHHYYSGRWQKKRKIMESKNEAGMVSVEWALTVPAFLALVVFCVSGIFQLTTLPKVNNAAHEAARSYSLGMNESDVRELVHSNAGNDAQLRIERDGELASIEVTKPGEGVFKLININFSAKTKIVLEPRLAQGEP</sequence>
<name>A0A4Q9V4H0_9ACTO</name>
<gene>
    <name evidence="3" type="ORF">EZJ44_01885</name>
</gene>
<keyword evidence="1" id="KW-1133">Transmembrane helix</keyword>
<dbReference type="OrthoDB" id="3267766at2"/>